<gene>
    <name evidence="2" type="primary">BnaC04g01740D</name>
    <name evidence="2" type="ORF">GSBRNA2T00024293001</name>
</gene>
<name>A0A078GGU4_BRANA</name>
<sequence>MFVKWIYICTVGAEVCDTTHQGSRGSTERLGSLEGEKAKKIRRIMRRRGSRRSVAGGGGSGGRNGGRIRRSRETKRRTATDLAVIKELPVKPIGLGVISTLSR</sequence>
<feature type="region of interest" description="Disordered" evidence="1">
    <location>
        <begin position="46"/>
        <end position="78"/>
    </location>
</feature>
<feature type="compositionally biased region" description="Gly residues" evidence="1">
    <location>
        <begin position="55"/>
        <end position="65"/>
    </location>
</feature>
<dbReference type="Gramene" id="CDY23863">
    <property type="protein sequence ID" value="CDY23863"/>
    <property type="gene ID" value="GSBRNA2T00024293001"/>
</dbReference>
<dbReference type="PaxDb" id="3708-A0A078GGU4"/>
<keyword evidence="3" id="KW-1185">Reference proteome</keyword>
<dbReference type="OMA" id="EVCDTTH"/>
<feature type="compositionally biased region" description="Basic residues" evidence="1">
    <location>
        <begin position="66"/>
        <end position="77"/>
    </location>
</feature>
<dbReference type="EMBL" id="LK032150">
    <property type="protein sequence ID" value="CDY23863.1"/>
    <property type="molecule type" value="Genomic_DNA"/>
</dbReference>
<protein>
    <submittedName>
        <fullName evidence="2">BnaC04g01740D protein</fullName>
    </submittedName>
</protein>
<accession>A0A078GGU4</accession>
<evidence type="ECO:0000313" key="2">
    <source>
        <dbReference type="EMBL" id="CDY23863.1"/>
    </source>
</evidence>
<evidence type="ECO:0000313" key="3">
    <source>
        <dbReference type="Proteomes" id="UP000028999"/>
    </source>
</evidence>
<reference evidence="2 3" key="1">
    <citation type="journal article" date="2014" name="Science">
        <title>Plant genetics. Early allopolyploid evolution in the post-Neolithic Brassica napus oilseed genome.</title>
        <authorList>
            <person name="Chalhoub B."/>
            <person name="Denoeud F."/>
            <person name="Liu S."/>
            <person name="Parkin I.A."/>
            <person name="Tang H."/>
            <person name="Wang X."/>
            <person name="Chiquet J."/>
            <person name="Belcram H."/>
            <person name="Tong C."/>
            <person name="Samans B."/>
            <person name="Correa M."/>
            <person name="Da Silva C."/>
            <person name="Just J."/>
            <person name="Falentin C."/>
            <person name="Koh C.S."/>
            <person name="Le Clainche I."/>
            <person name="Bernard M."/>
            <person name="Bento P."/>
            <person name="Noel B."/>
            <person name="Labadie K."/>
            <person name="Alberti A."/>
            <person name="Charles M."/>
            <person name="Arnaud D."/>
            <person name="Guo H."/>
            <person name="Daviaud C."/>
            <person name="Alamery S."/>
            <person name="Jabbari K."/>
            <person name="Zhao M."/>
            <person name="Edger P.P."/>
            <person name="Chelaifa H."/>
            <person name="Tack D."/>
            <person name="Lassalle G."/>
            <person name="Mestiri I."/>
            <person name="Schnel N."/>
            <person name="Le Paslier M.C."/>
            <person name="Fan G."/>
            <person name="Renault V."/>
            <person name="Bayer P.E."/>
            <person name="Golicz A.A."/>
            <person name="Manoli S."/>
            <person name="Lee T.H."/>
            <person name="Thi V.H."/>
            <person name="Chalabi S."/>
            <person name="Hu Q."/>
            <person name="Fan C."/>
            <person name="Tollenaere R."/>
            <person name="Lu Y."/>
            <person name="Battail C."/>
            <person name="Shen J."/>
            <person name="Sidebottom C.H."/>
            <person name="Wang X."/>
            <person name="Canaguier A."/>
            <person name="Chauveau A."/>
            <person name="Berard A."/>
            <person name="Deniot G."/>
            <person name="Guan M."/>
            <person name="Liu Z."/>
            <person name="Sun F."/>
            <person name="Lim Y.P."/>
            <person name="Lyons E."/>
            <person name="Town C.D."/>
            <person name="Bancroft I."/>
            <person name="Wang X."/>
            <person name="Meng J."/>
            <person name="Ma J."/>
            <person name="Pires J.C."/>
            <person name="King G.J."/>
            <person name="Brunel D."/>
            <person name="Delourme R."/>
            <person name="Renard M."/>
            <person name="Aury J.M."/>
            <person name="Adams K.L."/>
            <person name="Batley J."/>
            <person name="Snowdon R.J."/>
            <person name="Tost J."/>
            <person name="Edwards D."/>
            <person name="Zhou Y."/>
            <person name="Hua W."/>
            <person name="Sharpe A.G."/>
            <person name="Paterson A.H."/>
            <person name="Guan C."/>
            <person name="Wincker P."/>
        </authorList>
    </citation>
    <scope>NUCLEOTIDE SEQUENCE [LARGE SCALE GENOMIC DNA]</scope>
    <source>
        <strain evidence="3">cv. Darmor-bzh</strain>
    </source>
</reference>
<evidence type="ECO:0000256" key="1">
    <source>
        <dbReference type="SAM" id="MobiDB-lite"/>
    </source>
</evidence>
<dbReference type="Proteomes" id="UP000028999">
    <property type="component" value="Unassembled WGS sequence"/>
</dbReference>
<proteinExistence type="predicted"/>
<dbReference type="AlphaFoldDB" id="A0A078GGU4"/>
<organism evidence="2 3">
    <name type="scientific">Brassica napus</name>
    <name type="common">Rape</name>
    <dbReference type="NCBI Taxonomy" id="3708"/>
    <lineage>
        <taxon>Eukaryota</taxon>
        <taxon>Viridiplantae</taxon>
        <taxon>Streptophyta</taxon>
        <taxon>Embryophyta</taxon>
        <taxon>Tracheophyta</taxon>
        <taxon>Spermatophyta</taxon>
        <taxon>Magnoliopsida</taxon>
        <taxon>eudicotyledons</taxon>
        <taxon>Gunneridae</taxon>
        <taxon>Pentapetalae</taxon>
        <taxon>rosids</taxon>
        <taxon>malvids</taxon>
        <taxon>Brassicales</taxon>
        <taxon>Brassicaceae</taxon>
        <taxon>Brassiceae</taxon>
        <taxon>Brassica</taxon>
    </lineage>
</organism>